<proteinExistence type="predicted"/>
<gene>
    <name evidence="4" type="ORF">MNOR_LOCUS35108</name>
</gene>
<organism evidence="4 5">
    <name type="scientific">Meganyctiphanes norvegica</name>
    <name type="common">Northern krill</name>
    <name type="synonym">Thysanopoda norvegica</name>
    <dbReference type="NCBI Taxonomy" id="48144"/>
    <lineage>
        <taxon>Eukaryota</taxon>
        <taxon>Metazoa</taxon>
        <taxon>Ecdysozoa</taxon>
        <taxon>Arthropoda</taxon>
        <taxon>Crustacea</taxon>
        <taxon>Multicrustacea</taxon>
        <taxon>Malacostraca</taxon>
        <taxon>Eumalacostraca</taxon>
        <taxon>Eucarida</taxon>
        <taxon>Euphausiacea</taxon>
        <taxon>Euphausiidae</taxon>
        <taxon>Meganyctiphanes</taxon>
    </lineage>
</organism>
<feature type="signal peptide" evidence="3">
    <location>
        <begin position="1"/>
        <end position="16"/>
    </location>
</feature>
<sequence>MRIVAAICCLVIGASAQVGPSGIVNPDGTQVQFTAEQANNIASIGPSGIVTKDGRNIQLPAGQDSITAADIPTPVVSAPAPLPELKAGGLVGASGIVNEDGNIQFTREQAENIVVAGPSGIVTKDGKNVQFRSKRALVGPSGILFADGTKVQFRADEIPIRSTLTDEENINAVVIGPSGIVNRDGKNTQLNAPEAPTVILDGPSGQVMSDGSLVQKIVKRSLVGPSGMLRADGSQVQFSHAAGINRSRFTLRQLFSCKANKGPPSGPHTVLLDGPSGQVMSDGRNIQKIAKRSAGFVSAAGNIGHSGILRADGSTDLFSHDFAHNIVLIGPSGIVTKDGTNAQLTSDLHRVKRSAGYVSTAGNIGYSGILRADGSTDLFSHDFAHNIVLIGPSGIVTKDGTNAQLTSDLHRV</sequence>
<evidence type="ECO:0000313" key="4">
    <source>
        <dbReference type="EMBL" id="CAL4179084.1"/>
    </source>
</evidence>
<evidence type="ECO:0000256" key="3">
    <source>
        <dbReference type="SAM" id="SignalP"/>
    </source>
</evidence>
<dbReference type="AlphaFoldDB" id="A0AAV2SCR5"/>
<dbReference type="EMBL" id="CAXKWB010057008">
    <property type="protein sequence ID" value="CAL4179084.1"/>
    <property type="molecule type" value="Genomic_DNA"/>
</dbReference>
<feature type="chain" id="PRO_5043371276" evidence="3">
    <location>
        <begin position="17"/>
        <end position="412"/>
    </location>
</feature>
<reference evidence="4 5" key="1">
    <citation type="submission" date="2024-05" db="EMBL/GenBank/DDBJ databases">
        <authorList>
            <person name="Wallberg A."/>
        </authorList>
    </citation>
    <scope>NUCLEOTIDE SEQUENCE [LARGE SCALE GENOMIC DNA]</scope>
</reference>
<keyword evidence="1" id="KW-0193">Cuticle</keyword>
<keyword evidence="2" id="KW-0677">Repeat</keyword>
<dbReference type="Proteomes" id="UP001497623">
    <property type="component" value="Unassembled WGS sequence"/>
</dbReference>
<accession>A0AAV2SCR5</accession>
<keyword evidence="3" id="KW-0732">Signal</keyword>
<keyword evidence="5" id="KW-1185">Reference proteome</keyword>
<evidence type="ECO:0000313" key="5">
    <source>
        <dbReference type="Proteomes" id="UP001497623"/>
    </source>
</evidence>
<name>A0AAV2SCR5_MEGNR</name>
<comment type="caution">
    <text evidence="4">The sequence shown here is derived from an EMBL/GenBank/DDBJ whole genome shotgun (WGS) entry which is preliminary data.</text>
</comment>
<evidence type="ECO:0000256" key="2">
    <source>
        <dbReference type="ARBA" id="ARBA00022737"/>
    </source>
</evidence>
<protein>
    <submittedName>
        <fullName evidence="4">Uncharacterized protein</fullName>
    </submittedName>
</protein>
<dbReference type="Pfam" id="PF08140">
    <property type="entry name" value="Cuticle_1"/>
    <property type="match status" value="5"/>
</dbReference>
<dbReference type="GO" id="GO:0042302">
    <property type="term" value="F:structural constituent of cuticle"/>
    <property type="evidence" value="ECO:0007669"/>
    <property type="project" value="UniProtKB-KW"/>
</dbReference>
<dbReference type="InterPro" id="IPR012539">
    <property type="entry name" value="Cuticle_1"/>
</dbReference>
<evidence type="ECO:0000256" key="1">
    <source>
        <dbReference type="ARBA" id="ARBA00022460"/>
    </source>
</evidence>